<accession>A0A7S2D5I3</accession>
<proteinExistence type="predicted"/>
<dbReference type="PANTHER" id="PTHR45947:SF3">
    <property type="entry name" value="SULFOQUINOVOSYL TRANSFERASE SQD2"/>
    <property type="match status" value="1"/>
</dbReference>
<dbReference type="Gene3D" id="3.40.50.2000">
    <property type="entry name" value="Glycogen Phosphorylase B"/>
    <property type="match status" value="1"/>
</dbReference>
<organism evidence="3">
    <name type="scientific">Florenciella parvula</name>
    <dbReference type="NCBI Taxonomy" id="236787"/>
    <lineage>
        <taxon>Eukaryota</taxon>
        <taxon>Sar</taxon>
        <taxon>Stramenopiles</taxon>
        <taxon>Ochrophyta</taxon>
        <taxon>Dictyochophyceae</taxon>
        <taxon>Florenciellales</taxon>
        <taxon>Florenciella</taxon>
    </lineage>
</organism>
<dbReference type="SUPFAM" id="SSF53756">
    <property type="entry name" value="UDP-Glycosyltransferase/glycogen phosphorylase"/>
    <property type="match status" value="1"/>
</dbReference>
<dbReference type="EMBL" id="HBGT01030026">
    <property type="protein sequence ID" value="CAD9444692.1"/>
    <property type="molecule type" value="Transcribed_RNA"/>
</dbReference>
<sequence length="435" mass="47048">MTRKTFVIVVRADPIVCGHSTEARNLAEAALLAGYEPYIVTWSEELLERSGLPLKPKNAIEPYSEGITILRPAPVGNYKILDGRYNLGMTSAIVDLASQDPTMEMTIMCLYLQPHASIVLDAVEAIRGAWGEDFDVTTIAEAVGSDVTNLLSNALVDGNFGAAVTVLTQFLAFDIPVCVSQFTLDEIMRHALEVDAKINTNFTSRIKAKAALSYPALCCTDYTELPASVASSVLAERQLIPNKYVLYLSRVIEAKGVFELVEGFSKSRLIDAGYELVIAGCGEALKDVQEVTKSIPSIRHITDVADSEKAAIFNGASAYVLPSKFHPTFVETFGIVITEAMLTQCGPVITCRTGGIPEATGDHCVYAVPGNSEKSGVAFDTCAESLREKLELVCLDMSESERTTLTNGAREYSLQFDRSNVFALLESKANAARSA</sequence>
<dbReference type="AlphaFoldDB" id="A0A7S2D5I3"/>
<evidence type="ECO:0000256" key="1">
    <source>
        <dbReference type="ARBA" id="ARBA00022676"/>
    </source>
</evidence>
<dbReference type="InterPro" id="IPR001296">
    <property type="entry name" value="Glyco_trans_1"/>
</dbReference>
<gene>
    <name evidence="3" type="ORF">FPAR1323_LOCUS15696</name>
</gene>
<reference evidence="3" key="1">
    <citation type="submission" date="2021-01" db="EMBL/GenBank/DDBJ databases">
        <authorList>
            <person name="Corre E."/>
            <person name="Pelletier E."/>
            <person name="Niang G."/>
            <person name="Scheremetjew M."/>
            <person name="Finn R."/>
            <person name="Kale V."/>
            <person name="Holt S."/>
            <person name="Cochrane G."/>
            <person name="Meng A."/>
            <person name="Brown T."/>
            <person name="Cohen L."/>
        </authorList>
    </citation>
    <scope>NUCLEOTIDE SEQUENCE</scope>
    <source>
        <strain evidence="3">RCC1693</strain>
    </source>
</reference>
<dbReference type="Pfam" id="PF00534">
    <property type="entry name" value="Glycos_transf_1"/>
    <property type="match status" value="1"/>
</dbReference>
<dbReference type="InterPro" id="IPR050194">
    <property type="entry name" value="Glycosyltransferase_grp1"/>
</dbReference>
<dbReference type="GO" id="GO:0016757">
    <property type="term" value="F:glycosyltransferase activity"/>
    <property type="evidence" value="ECO:0007669"/>
    <property type="project" value="UniProtKB-KW"/>
</dbReference>
<keyword evidence="1" id="KW-0328">Glycosyltransferase</keyword>
<evidence type="ECO:0000313" key="3">
    <source>
        <dbReference type="EMBL" id="CAD9444692.1"/>
    </source>
</evidence>
<protein>
    <recommendedName>
        <fullName evidence="2">Glycosyl transferase family 1 domain-containing protein</fullName>
    </recommendedName>
</protein>
<name>A0A7S2D5I3_9STRA</name>
<evidence type="ECO:0000259" key="2">
    <source>
        <dbReference type="Pfam" id="PF00534"/>
    </source>
</evidence>
<dbReference type="PANTHER" id="PTHR45947">
    <property type="entry name" value="SULFOQUINOVOSYL TRANSFERASE SQD2"/>
    <property type="match status" value="1"/>
</dbReference>
<feature type="domain" description="Glycosyl transferase family 1" evidence="2">
    <location>
        <begin position="242"/>
        <end position="400"/>
    </location>
</feature>
<keyword evidence="1" id="KW-0808">Transferase</keyword>